<proteinExistence type="predicted"/>
<dbReference type="Proteomes" id="UP000248142">
    <property type="component" value="Segment"/>
</dbReference>
<accession>A0A2U7NRV5</accession>
<protein>
    <submittedName>
        <fullName evidence="1">Uncharacterized protein</fullName>
    </submittedName>
</protein>
<dbReference type="EMBL" id="KY971609">
    <property type="protein sequence ID" value="ASD51922.1"/>
    <property type="molecule type" value="Genomic_DNA"/>
</dbReference>
<evidence type="ECO:0000313" key="1">
    <source>
        <dbReference type="EMBL" id="ASD51922.1"/>
    </source>
</evidence>
<evidence type="ECO:0000313" key="2">
    <source>
        <dbReference type="Proteomes" id="UP000248142"/>
    </source>
</evidence>
<sequence>MRTSVSLLLANGHPWAQTYPLGRVYTESVIVSRRLNQATLTQTTLQYLAFAGAQSKDGHKLLMKTLKELANG</sequence>
<reference evidence="1 2" key="1">
    <citation type="submission" date="2017-04" db="EMBL/GenBank/DDBJ databases">
        <title>Isolation of lytic bacteriophages infecting Pseudomonas strains for biocontrol of fish and shrimp spoilage during chilled storage.</title>
        <authorList>
            <person name="Yang Z."/>
            <person name="Tao X."/>
            <person name="Gao L."/>
            <person name="Rao S."/>
        </authorList>
    </citation>
    <scope>NUCLEOTIDE SEQUENCE [LARGE SCALE GENOMIC DNA]</scope>
</reference>
<organism evidence="1 2">
    <name type="scientific">Pseudomonas phage PspYZU01</name>
    <dbReference type="NCBI Taxonomy" id="1983555"/>
    <lineage>
        <taxon>Viruses</taxon>
        <taxon>Duplodnaviria</taxon>
        <taxon>Heunggongvirae</taxon>
        <taxon>Uroviricota</taxon>
        <taxon>Caudoviricetes</taxon>
        <taxon>Casjensviridae</taxon>
        <taxon>Phobosvirus</taxon>
        <taxon>Phobosvirus PspYZU01</taxon>
    </lineage>
</organism>
<name>A0A2U7NRV5_9CAUD</name>
<gene>
    <name evidence="1" type="ORF">PspYZU01_37</name>
</gene>
<keyword evidence="2" id="KW-1185">Reference proteome</keyword>